<evidence type="ECO:0000256" key="4">
    <source>
        <dbReference type="ARBA" id="ARBA00022692"/>
    </source>
</evidence>
<evidence type="ECO:0000256" key="1">
    <source>
        <dbReference type="ARBA" id="ARBA00004651"/>
    </source>
</evidence>
<organism evidence="9 10">
    <name type="scientific">Jatrophihabitans telluris</name>
    <dbReference type="NCBI Taxonomy" id="2038343"/>
    <lineage>
        <taxon>Bacteria</taxon>
        <taxon>Bacillati</taxon>
        <taxon>Actinomycetota</taxon>
        <taxon>Actinomycetes</taxon>
        <taxon>Jatrophihabitantales</taxon>
        <taxon>Jatrophihabitantaceae</taxon>
        <taxon>Jatrophihabitans</taxon>
    </lineage>
</organism>
<feature type="transmembrane region" description="Helical" evidence="7">
    <location>
        <begin position="186"/>
        <end position="208"/>
    </location>
</feature>
<dbReference type="RefSeq" id="WP_249773752.1">
    <property type="nucleotide sequence ID" value="NZ_CP097332.1"/>
</dbReference>
<dbReference type="PROSITE" id="PS50928">
    <property type="entry name" value="ABC_TM1"/>
    <property type="match status" value="1"/>
</dbReference>
<dbReference type="CDD" id="cd06261">
    <property type="entry name" value="TM_PBP2"/>
    <property type="match status" value="1"/>
</dbReference>
<dbReference type="Gene3D" id="1.10.3720.10">
    <property type="entry name" value="MetI-like"/>
    <property type="match status" value="1"/>
</dbReference>
<reference evidence="9" key="1">
    <citation type="journal article" date="2018" name="Int. J. Syst. Evol. Microbiol.">
        <title>Jatrophihabitans telluris sp. nov., isolated from sediment soil of lava forest wetlands and the emended description of the genus Jatrophihabitans.</title>
        <authorList>
            <person name="Lee K.C."/>
            <person name="Suh M.K."/>
            <person name="Eom M.K."/>
            <person name="Kim K.K."/>
            <person name="Kim J.S."/>
            <person name="Kim D.S."/>
            <person name="Ko S.H."/>
            <person name="Shin Y.K."/>
            <person name="Lee J.S."/>
        </authorList>
    </citation>
    <scope>NUCLEOTIDE SEQUENCE</scope>
    <source>
        <strain evidence="9">N237</strain>
    </source>
</reference>
<keyword evidence="6 7" id="KW-0472">Membrane</keyword>
<dbReference type="PANTHER" id="PTHR43744">
    <property type="entry name" value="ABC TRANSPORTER PERMEASE PROTEIN MG189-RELATED-RELATED"/>
    <property type="match status" value="1"/>
</dbReference>
<feature type="domain" description="ABC transmembrane type-1" evidence="8">
    <location>
        <begin position="110"/>
        <end position="315"/>
    </location>
</feature>
<dbReference type="Proteomes" id="UP001056336">
    <property type="component" value="Chromosome"/>
</dbReference>
<dbReference type="InterPro" id="IPR035906">
    <property type="entry name" value="MetI-like_sf"/>
</dbReference>
<keyword evidence="3" id="KW-1003">Cell membrane</keyword>
<reference evidence="9" key="2">
    <citation type="submission" date="2022-05" db="EMBL/GenBank/DDBJ databases">
        <authorList>
            <person name="Kim J.-S."/>
            <person name="Lee K."/>
            <person name="Suh M."/>
            <person name="Eom M."/>
            <person name="Kim J.-S."/>
            <person name="Kim D.-S."/>
            <person name="Ko S.-H."/>
            <person name="Shin Y."/>
            <person name="Lee J.-S."/>
        </authorList>
    </citation>
    <scope>NUCLEOTIDE SEQUENCE</scope>
    <source>
        <strain evidence="9">N237</strain>
    </source>
</reference>
<keyword evidence="4 7" id="KW-0812">Transmembrane</keyword>
<feature type="transmembrane region" description="Helical" evidence="7">
    <location>
        <begin position="41"/>
        <end position="62"/>
    </location>
</feature>
<evidence type="ECO:0000256" key="3">
    <source>
        <dbReference type="ARBA" id="ARBA00022475"/>
    </source>
</evidence>
<dbReference type="SUPFAM" id="SSF161098">
    <property type="entry name" value="MetI-like"/>
    <property type="match status" value="1"/>
</dbReference>
<comment type="subcellular location">
    <subcellularLocation>
        <location evidence="1 7">Cell membrane</location>
        <topology evidence="1 7">Multi-pass membrane protein</topology>
    </subcellularLocation>
</comment>
<dbReference type="InterPro" id="IPR000515">
    <property type="entry name" value="MetI-like"/>
</dbReference>
<evidence type="ECO:0000313" key="10">
    <source>
        <dbReference type="Proteomes" id="UP001056336"/>
    </source>
</evidence>
<name>A0ABY4R314_9ACTN</name>
<dbReference type="Pfam" id="PF00528">
    <property type="entry name" value="BPD_transp_1"/>
    <property type="match status" value="1"/>
</dbReference>
<evidence type="ECO:0000313" key="9">
    <source>
        <dbReference type="EMBL" id="UQX89857.1"/>
    </source>
</evidence>
<protein>
    <submittedName>
        <fullName evidence="9">Carbohydrate ABC transporter permease</fullName>
    </submittedName>
</protein>
<keyword evidence="10" id="KW-1185">Reference proteome</keyword>
<feature type="transmembrane region" description="Helical" evidence="7">
    <location>
        <begin position="114"/>
        <end position="138"/>
    </location>
</feature>
<proteinExistence type="inferred from homology"/>
<evidence type="ECO:0000256" key="2">
    <source>
        <dbReference type="ARBA" id="ARBA00022448"/>
    </source>
</evidence>
<evidence type="ECO:0000256" key="6">
    <source>
        <dbReference type="ARBA" id="ARBA00023136"/>
    </source>
</evidence>
<dbReference type="EMBL" id="CP097332">
    <property type="protein sequence ID" value="UQX89857.1"/>
    <property type="molecule type" value="Genomic_DNA"/>
</dbReference>
<accession>A0ABY4R314</accession>
<dbReference type="PANTHER" id="PTHR43744:SF4">
    <property type="entry name" value="OSMOPROTECTIVE COMPOUNDS UPTAKE PERMEASE PROTEIN GGTD"/>
    <property type="match status" value="1"/>
</dbReference>
<evidence type="ECO:0000256" key="5">
    <source>
        <dbReference type="ARBA" id="ARBA00022989"/>
    </source>
</evidence>
<gene>
    <name evidence="9" type="ORF">M6D93_07590</name>
</gene>
<keyword evidence="2 7" id="KW-0813">Transport</keyword>
<feature type="transmembrane region" description="Helical" evidence="7">
    <location>
        <begin position="299"/>
        <end position="320"/>
    </location>
</feature>
<feature type="transmembrane region" description="Helical" evidence="7">
    <location>
        <begin position="242"/>
        <end position="259"/>
    </location>
</feature>
<feature type="transmembrane region" description="Helical" evidence="7">
    <location>
        <begin position="145"/>
        <end position="166"/>
    </location>
</feature>
<sequence length="330" mass="35177">MSEIKNTELVINPQGGAPATEIPERSSTAVGRVRKGLTHPVASLVALVIGLLWTIPTAGLLVQSFRPKTAQDTSGWWTAFAHPGNFTLDFYRQLTVGLHGDSTGSLLPYMANSLAIVIPAAIIPMAVAAMAAYALVWIDFPGRDWIFVGIFALQVVPLQVAAVPVLRFVVSGWHLGSTTIIPSMGLSGTVGAIWLAHACFALPLAVFLMHNFMSEVPKDLLEAARIDGANHGQIFRQVMLPLLKPVLAAFGIFQFLWVWNDLFVGSVMSGGNPNISPITVKISNLIGATSGAGGERVPAAGFLSIIIPLIVFMSLQRYFVRGLLAGSVKG</sequence>
<comment type="similarity">
    <text evidence="7">Belongs to the binding-protein-dependent transport system permease family.</text>
</comment>
<keyword evidence="5 7" id="KW-1133">Transmembrane helix</keyword>
<evidence type="ECO:0000256" key="7">
    <source>
        <dbReference type="RuleBase" id="RU363032"/>
    </source>
</evidence>
<evidence type="ECO:0000259" key="8">
    <source>
        <dbReference type="PROSITE" id="PS50928"/>
    </source>
</evidence>